<dbReference type="OrthoDB" id="9135493at2"/>
<proteinExistence type="inferred from homology"/>
<dbReference type="InterPro" id="IPR051265">
    <property type="entry name" value="HIBADH-related_NP60_sf"/>
</dbReference>
<feature type="domain" description="6-phosphogluconate dehydrogenase NADP-binding" evidence="3">
    <location>
        <begin position="9"/>
        <end position="157"/>
    </location>
</feature>
<dbReference type="EMBL" id="MASU01000006">
    <property type="protein sequence ID" value="PXY34109.1"/>
    <property type="molecule type" value="Genomic_DNA"/>
</dbReference>
<evidence type="ECO:0000259" key="3">
    <source>
        <dbReference type="Pfam" id="PF03446"/>
    </source>
</evidence>
<organism evidence="5 6">
    <name type="scientific">Prauserella flavalba</name>
    <dbReference type="NCBI Taxonomy" id="1477506"/>
    <lineage>
        <taxon>Bacteria</taxon>
        <taxon>Bacillati</taxon>
        <taxon>Actinomycetota</taxon>
        <taxon>Actinomycetes</taxon>
        <taxon>Pseudonocardiales</taxon>
        <taxon>Pseudonocardiaceae</taxon>
        <taxon>Prauserella</taxon>
    </lineage>
</organism>
<dbReference type="InterPro" id="IPR036291">
    <property type="entry name" value="NAD(P)-bd_dom_sf"/>
</dbReference>
<evidence type="ECO:0000256" key="1">
    <source>
        <dbReference type="ARBA" id="ARBA00009080"/>
    </source>
</evidence>
<sequence length="293" mass="30616">MTTTTRESVTVLGLGEMGAALARAFLAGGHPVTGWNRGRARADALAAHGATVAETVREAVLASPLVVVSVQGDTAAREVLEQAGDALAGRAVLNLTDGTSAEARAIARWASERGAAYLHGQLMTIAPGVGHPDATVFYGGSREVHDRHHAALELLGGRGILVSADAGAPTLYGMAVHGTMWGALNGFLHAAALLSGEGIELTRFLEAADSSMSALLSLLPSIASEVDRREYALEFGGLRHHLPSVEDLVRESRAAGVDDDLPARTLDLVRRAVADGHGDDSYARLVEYFRKGS</sequence>
<keyword evidence="6" id="KW-1185">Reference proteome</keyword>
<dbReference type="InterPro" id="IPR006115">
    <property type="entry name" value="6PGDH_NADP-bd"/>
</dbReference>
<dbReference type="Proteomes" id="UP000247892">
    <property type="component" value="Unassembled WGS sequence"/>
</dbReference>
<reference evidence="5 6" key="1">
    <citation type="submission" date="2016-07" db="EMBL/GenBank/DDBJ databases">
        <title>Draft genome sequence of Prauserella sp. YIM 121212, isolated from alkaline soil.</title>
        <authorList>
            <person name="Ruckert C."/>
            <person name="Albersmeier A."/>
            <person name="Jiang C.-L."/>
            <person name="Jiang Y."/>
            <person name="Kalinowski J."/>
            <person name="Schneider O."/>
            <person name="Winkler A."/>
            <person name="Zotchev S.B."/>
        </authorList>
    </citation>
    <scope>NUCLEOTIDE SEQUENCE [LARGE SCALE GENOMIC DNA]</scope>
    <source>
        <strain evidence="5 6">YIM 121212</strain>
    </source>
</reference>
<dbReference type="PANTHER" id="PTHR43580">
    <property type="entry name" value="OXIDOREDUCTASE GLYR1-RELATED"/>
    <property type="match status" value="1"/>
</dbReference>
<keyword evidence="2" id="KW-0560">Oxidoreductase</keyword>
<feature type="domain" description="NADPH-dependent reductive aminase-like C-terminal" evidence="4">
    <location>
        <begin position="165"/>
        <end position="291"/>
    </location>
</feature>
<dbReference type="RefSeq" id="WP_110338242.1">
    <property type="nucleotide sequence ID" value="NZ_MASU01000006.1"/>
</dbReference>
<name>A0A318LPG0_9PSEU</name>
<dbReference type="Pfam" id="PF21761">
    <property type="entry name" value="RedAm-like_C"/>
    <property type="match status" value="1"/>
</dbReference>
<protein>
    <submittedName>
        <fullName evidence="5">Uncharacterized protein</fullName>
    </submittedName>
</protein>
<comment type="caution">
    <text evidence="5">The sequence shown here is derived from an EMBL/GenBank/DDBJ whole genome shotgun (WGS) entry which is preliminary data.</text>
</comment>
<dbReference type="Pfam" id="PF03446">
    <property type="entry name" value="NAD_binding_2"/>
    <property type="match status" value="1"/>
</dbReference>
<dbReference type="PANTHER" id="PTHR43580:SF2">
    <property type="entry name" value="CYTOKINE-LIKE NUCLEAR FACTOR N-PAC"/>
    <property type="match status" value="1"/>
</dbReference>
<dbReference type="GO" id="GO:0016491">
    <property type="term" value="F:oxidoreductase activity"/>
    <property type="evidence" value="ECO:0007669"/>
    <property type="project" value="UniProtKB-KW"/>
</dbReference>
<evidence type="ECO:0000313" key="6">
    <source>
        <dbReference type="Proteomes" id="UP000247892"/>
    </source>
</evidence>
<accession>A0A318LPG0</accession>
<evidence type="ECO:0000256" key="2">
    <source>
        <dbReference type="ARBA" id="ARBA00023002"/>
    </source>
</evidence>
<dbReference type="Gene3D" id="3.40.50.720">
    <property type="entry name" value="NAD(P)-binding Rossmann-like Domain"/>
    <property type="match status" value="1"/>
</dbReference>
<dbReference type="GO" id="GO:0050661">
    <property type="term" value="F:NADP binding"/>
    <property type="evidence" value="ECO:0007669"/>
    <property type="project" value="InterPro"/>
</dbReference>
<dbReference type="InterPro" id="IPR013328">
    <property type="entry name" value="6PGD_dom2"/>
</dbReference>
<evidence type="ECO:0000259" key="4">
    <source>
        <dbReference type="Pfam" id="PF21761"/>
    </source>
</evidence>
<dbReference type="InterPro" id="IPR015815">
    <property type="entry name" value="HIBADH-related"/>
</dbReference>
<dbReference type="Gene3D" id="1.10.1040.10">
    <property type="entry name" value="N-(1-d-carboxylethyl)-l-norvaline Dehydrogenase, domain 2"/>
    <property type="match status" value="1"/>
</dbReference>
<comment type="similarity">
    <text evidence="1">Belongs to the HIBADH-related family.</text>
</comment>
<dbReference type="SUPFAM" id="SSF51735">
    <property type="entry name" value="NAD(P)-binding Rossmann-fold domains"/>
    <property type="match status" value="1"/>
</dbReference>
<evidence type="ECO:0000313" key="5">
    <source>
        <dbReference type="EMBL" id="PXY34109.1"/>
    </source>
</evidence>
<gene>
    <name evidence="5" type="ORF">BA062_18140</name>
</gene>
<dbReference type="InterPro" id="IPR048666">
    <property type="entry name" value="RedAm-like_C"/>
</dbReference>
<dbReference type="PIRSF" id="PIRSF000103">
    <property type="entry name" value="HIBADH"/>
    <property type="match status" value="1"/>
</dbReference>
<dbReference type="AlphaFoldDB" id="A0A318LPG0"/>